<gene>
    <name evidence="9" type="primary">rpsS</name>
    <name evidence="6" type="synonym">rps19p</name>
    <name evidence="8" type="ORF">DDW03_001610</name>
    <name evidence="9" type="ORF">DDW03_01375</name>
</gene>
<dbReference type="Proteomes" id="UP000245509">
    <property type="component" value="Unassembled WGS sequence"/>
</dbReference>
<dbReference type="HAMAP" id="MF_00531">
    <property type="entry name" value="Ribosomal_uS19"/>
    <property type="match status" value="1"/>
</dbReference>
<evidence type="ECO:0000313" key="9">
    <source>
        <dbReference type="EMBL" id="PVU68728.1"/>
    </source>
</evidence>
<dbReference type="InterPro" id="IPR020934">
    <property type="entry name" value="Ribosomal_uS19_CS"/>
</dbReference>
<protein>
    <recommendedName>
        <fullName evidence="5 6">Small ribosomal subunit protein uS19</fullName>
    </recommendedName>
</protein>
<dbReference type="EMBL" id="QEFP02000007">
    <property type="protein sequence ID" value="MCC5447093.1"/>
    <property type="molecule type" value="Genomic_DNA"/>
</dbReference>
<keyword evidence="4 6" id="KW-0687">Ribonucleoprotein</keyword>
<dbReference type="PANTHER" id="PTHR11880">
    <property type="entry name" value="RIBOSOMAL PROTEIN S19P FAMILY MEMBER"/>
    <property type="match status" value="1"/>
</dbReference>
<reference evidence="9" key="2">
    <citation type="submission" date="2017-05" db="EMBL/GenBank/DDBJ databases">
        <authorList>
            <person name="Song R."/>
            <person name="Chenine A.L."/>
            <person name="Ruprecht R.M."/>
        </authorList>
    </citation>
    <scope>NUCLEOTIDE SEQUENCE</scope>
    <source>
        <strain evidence="9">SCGC AB-777_F03</strain>
    </source>
</reference>
<dbReference type="RefSeq" id="WP_228615319.1">
    <property type="nucleotide sequence ID" value="NZ_QEFP02000007.1"/>
</dbReference>
<dbReference type="EMBL" id="QEFP01000004">
    <property type="protein sequence ID" value="PVU68728.1"/>
    <property type="molecule type" value="Genomic_DNA"/>
</dbReference>
<dbReference type="Gene3D" id="3.30.860.10">
    <property type="entry name" value="30s Ribosomal Protein S19, Chain A"/>
    <property type="match status" value="1"/>
</dbReference>
<comment type="caution">
    <text evidence="9">The sequence shown here is derived from an EMBL/GenBank/DDBJ whole genome shotgun (WGS) entry which is preliminary data.</text>
</comment>
<dbReference type="PRINTS" id="PR00975">
    <property type="entry name" value="RIBOSOMALS19"/>
</dbReference>
<evidence type="ECO:0000256" key="1">
    <source>
        <dbReference type="ARBA" id="ARBA00003239"/>
    </source>
</evidence>
<dbReference type="NCBIfam" id="TIGR01025">
    <property type="entry name" value="uS19_arch"/>
    <property type="match status" value="1"/>
</dbReference>
<dbReference type="InterPro" id="IPR023575">
    <property type="entry name" value="Ribosomal_uS19_SF"/>
</dbReference>
<keyword evidence="6" id="KW-0699">rRNA-binding</keyword>
<evidence type="ECO:0000256" key="5">
    <source>
        <dbReference type="ARBA" id="ARBA00035163"/>
    </source>
</evidence>
<dbReference type="GO" id="GO:0000028">
    <property type="term" value="P:ribosomal small subunit assembly"/>
    <property type="evidence" value="ECO:0007669"/>
    <property type="project" value="TreeGrafter"/>
</dbReference>
<dbReference type="PROSITE" id="PS00323">
    <property type="entry name" value="RIBOSOMAL_S19"/>
    <property type="match status" value="1"/>
</dbReference>
<dbReference type="GO" id="GO:0022627">
    <property type="term" value="C:cytosolic small ribosomal subunit"/>
    <property type="evidence" value="ECO:0007669"/>
    <property type="project" value="UniProtKB-UniRule"/>
</dbReference>
<evidence type="ECO:0000256" key="6">
    <source>
        <dbReference type="HAMAP-Rule" id="MF_00531"/>
    </source>
</evidence>
<evidence type="ECO:0000256" key="4">
    <source>
        <dbReference type="ARBA" id="ARBA00023274"/>
    </source>
</evidence>
<dbReference type="PIRSF" id="PIRSF002144">
    <property type="entry name" value="Ribosomal_S19"/>
    <property type="match status" value="1"/>
</dbReference>
<comment type="function">
    <text evidence="1 6">Protein S19 forms a complex with S13 that binds strongly to the 16S ribosomal RNA.</text>
</comment>
<dbReference type="GO" id="GO:0003735">
    <property type="term" value="F:structural constituent of ribosome"/>
    <property type="evidence" value="ECO:0007669"/>
    <property type="project" value="UniProtKB-UniRule"/>
</dbReference>
<dbReference type="Pfam" id="PF00203">
    <property type="entry name" value="Ribosomal_S19"/>
    <property type="match status" value="1"/>
</dbReference>
<comment type="similarity">
    <text evidence="2 6 7">Belongs to the universal ribosomal protein uS19 family.</text>
</comment>
<keyword evidence="6" id="KW-0694">RNA-binding</keyword>
<dbReference type="InterPro" id="IPR005713">
    <property type="entry name" value="Ribosomal_uS19_euk/arc"/>
</dbReference>
<dbReference type="InterPro" id="IPR002222">
    <property type="entry name" value="Ribosomal_uS19"/>
</dbReference>
<organism evidence="9">
    <name type="scientific">Nanobsidianus stetteri</name>
    <dbReference type="NCBI Taxonomy" id="1294122"/>
    <lineage>
        <taxon>Archaea</taxon>
        <taxon>Nanobdellota</taxon>
        <taxon>Candidatus Nanoarchaeia</taxon>
        <taxon>Nanoarchaeales</taxon>
        <taxon>Nanopusillaceae</taxon>
        <taxon>Candidatus Nanobsidianus</taxon>
    </lineage>
</organism>
<evidence type="ECO:0000256" key="2">
    <source>
        <dbReference type="ARBA" id="ARBA00007345"/>
    </source>
</evidence>
<sequence length="136" mass="15769">MPEFMIRGYTLDQLKSMSIEEFAQKVADSRTRRTLLRRLKIGFPPEWENFYRKCYLQLQGKYKKTIKTHAREIIILPSIVGAKVGVYNGKEFVEFEIKPEMIGRRLGEFVHTTKKVQHSAPGIGASKSSKFMKAKK</sequence>
<dbReference type="GO" id="GO:0019843">
    <property type="term" value="F:rRNA binding"/>
    <property type="evidence" value="ECO:0007669"/>
    <property type="project" value="UniProtKB-UniRule"/>
</dbReference>
<keyword evidence="3 6" id="KW-0689">Ribosomal protein</keyword>
<dbReference type="SUPFAM" id="SSF54570">
    <property type="entry name" value="Ribosomal protein S19"/>
    <property type="match status" value="1"/>
</dbReference>
<reference evidence="9" key="1">
    <citation type="journal article" date="2015" name="Appl. Environ. Microbiol.">
        <title>Nanoarchaeota, Their Sulfolobales Host, and Nanoarchaeota Virus Distribution across Yellowstone National Park Hot Springs.</title>
        <authorList>
            <person name="Munson-McGee J.H."/>
            <person name="Field E.K."/>
            <person name="Bateson M."/>
            <person name="Rooney C."/>
            <person name="Stepanauskas R."/>
            <person name="Young M.J."/>
        </authorList>
    </citation>
    <scope>NUCLEOTIDE SEQUENCE [LARGE SCALE GENOMIC DNA]</scope>
    <source>
        <strain evidence="9">SCGC AB-777_F03</strain>
    </source>
</reference>
<evidence type="ECO:0000256" key="3">
    <source>
        <dbReference type="ARBA" id="ARBA00022980"/>
    </source>
</evidence>
<proteinExistence type="inferred from homology"/>
<accession>A0A2T9WLL5</accession>
<dbReference type="GO" id="GO:0006412">
    <property type="term" value="P:translation"/>
    <property type="evidence" value="ECO:0007669"/>
    <property type="project" value="UniProtKB-UniRule"/>
</dbReference>
<dbReference type="PANTHER" id="PTHR11880:SF2">
    <property type="entry name" value="SMALL RIBOSOMAL SUBUNIT PROTEIN US19"/>
    <property type="match status" value="1"/>
</dbReference>
<evidence type="ECO:0000313" key="8">
    <source>
        <dbReference type="EMBL" id="MCC5447093.1"/>
    </source>
</evidence>
<name>A0A2T9WLL5_NANST</name>
<evidence type="ECO:0000256" key="7">
    <source>
        <dbReference type="RuleBase" id="RU003485"/>
    </source>
</evidence>
<reference evidence="8" key="3">
    <citation type="submission" date="2017-05" db="EMBL/GenBank/DDBJ databases">
        <authorList>
            <person name="Munson-Mcgee J.H."/>
        </authorList>
    </citation>
    <scope>NUCLEOTIDE SEQUENCE</scope>
    <source>
        <strain evidence="8">SCGC AB-777_F03</strain>
    </source>
</reference>
<dbReference type="AlphaFoldDB" id="A0A2T9WLL5"/>
<reference evidence="8" key="4">
    <citation type="submission" date="2021-11" db="EMBL/GenBank/DDBJ databases">
        <authorList>
            <person name="Munson-Mcgee J."/>
            <person name="Field E."/>
            <person name="Bateson M."/>
            <person name="Rooney C."/>
            <person name="Stepanauskas R."/>
            <person name="Young M."/>
        </authorList>
    </citation>
    <scope>NUCLEOTIDE SEQUENCE</scope>
    <source>
        <strain evidence="8">SCGC AB-777_F03</strain>
    </source>
</reference>